<evidence type="ECO:0000313" key="9">
    <source>
        <dbReference type="Proteomes" id="UP000191110"/>
    </source>
</evidence>
<dbReference type="InterPro" id="IPR036397">
    <property type="entry name" value="RNaseH_sf"/>
</dbReference>
<protein>
    <recommendedName>
        <fullName evidence="6">Ribonuclease D</fullName>
        <shortName evidence="6">RNase D</shortName>
        <ecNumber evidence="6">3.1.13.5</ecNumber>
    </recommendedName>
</protein>
<keyword evidence="3 6" id="KW-0540">Nuclease</keyword>
<comment type="caution">
    <text evidence="8">The sequence shown here is derived from an EMBL/GenBank/DDBJ whole genome shotgun (WGS) entry which is preliminary data.</text>
</comment>
<dbReference type="InterPro" id="IPR002562">
    <property type="entry name" value="3'-5'_exonuclease_dom"/>
</dbReference>
<dbReference type="AlphaFoldDB" id="A0A1T2L7D5"/>
<name>A0A1T2L7D5_9GAMM</name>
<dbReference type="GO" id="GO:0000166">
    <property type="term" value="F:nucleotide binding"/>
    <property type="evidence" value="ECO:0007669"/>
    <property type="project" value="InterPro"/>
</dbReference>
<dbReference type="HAMAP" id="MF_01899">
    <property type="entry name" value="RNase_D"/>
    <property type="match status" value="1"/>
</dbReference>
<evidence type="ECO:0000259" key="7">
    <source>
        <dbReference type="PROSITE" id="PS50967"/>
    </source>
</evidence>
<dbReference type="InterPro" id="IPR051086">
    <property type="entry name" value="RNase_D-like"/>
</dbReference>
<dbReference type="InterPro" id="IPR012337">
    <property type="entry name" value="RNaseH-like_sf"/>
</dbReference>
<dbReference type="PANTHER" id="PTHR47649:SF1">
    <property type="entry name" value="RIBONUCLEASE D"/>
    <property type="match status" value="1"/>
</dbReference>
<dbReference type="CDD" id="cd06142">
    <property type="entry name" value="RNaseD_exo"/>
    <property type="match status" value="1"/>
</dbReference>
<proteinExistence type="inferred from homology"/>
<evidence type="ECO:0000256" key="5">
    <source>
        <dbReference type="ARBA" id="ARBA00022839"/>
    </source>
</evidence>
<dbReference type="Gene3D" id="3.30.420.10">
    <property type="entry name" value="Ribonuclease H-like superfamily/Ribonuclease H"/>
    <property type="match status" value="1"/>
</dbReference>
<dbReference type="SUPFAM" id="SSF47819">
    <property type="entry name" value="HRDC-like"/>
    <property type="match status" value="2"/>
</dbReference>
<evidence type="ECO:0000256" key="6">
    <source>
        <dbReference type="HAMAP-Rule" id="MF_01899"/>
    </source>
</evidence>
<dbReference type="GO" id="GO:0005737">
    <property type="term" value="C:cytoplasm"/>
    <property type="evidence" value="ECO:0007669"/>
    <property type="project" value="UniProtKB-SubCell"/>
</dbReference>
<comment type="catalytic activity">
    <reaction evidence="6">
        <text>Exonucleolytic cleavage that removes extra residues from the 3'-terminus of tRNA to produce 5'-mononucleotides.</text>
        <dbReference type="EC" id="3.1.13.5"/>
    </reaction>
</comment>
<dbReference type="GO" id="GO:0008408">
    <property type="term" value="F:3'-5' exonuclease activity"/>
    <property type="evidence" value="ECO:0007669"/>
    <property type="project" value="InterPro"/>
</dbReference>
<keyword evidence="4 6" id="KW-0378">Hydrolase</keyword>
<sequence length="383" mass="43217">MDTLYIETPAALTDLCNRLSGAEWIAIDTEFMRETTYYPKLCLLQVGIPGLAALVDPLALDNLDPLLDLLYDPKVTKVLHACRQDLEILFHMRGELPAPIFDTQIAAPLLGYQEQIGYASLVEKRLNISVDKSHTRADWTHRPLSEAEQQYAANDVIHLCALYPELRSELEERGRLAWLDDDFTALSDPALYVNAPEKAWLRIKMINKFRGVQLAVLQALAQWREQTAQNDNRPRNRLMRDDALGDIARMTPDDMESLARIRGLHERLVKRYGKSILDLIKASRENEPKPLPAFKKPSKPSIEQEALVDLLNAVVHLRAAEQQLSPTQLAPRKQLQQLVMGSEDIELMRGWRKQLIGDELRRVLSGELTIGVANGSLVVAPAA</sequence>
<evidence type="ECO:0000256" key="2">
    <source>
        <dbReference type="ARBA" id="ARBA00022694"/>
    </source>
</evidence>
<dbReference type="GO" id="GO:0033890">
    <property type="term" value="F:ribonuclease D activity"/>
    <property type="evidence" value="ECO:0007669"/>
    <property type="project" value="UniProtKB-UniRule"/>
</dbReference>
<dbReference type="InterPro" id="IPR044876">
    <property type="entry name" value="HRDC_dom_sf"/>
</dbReference>
<comment type="subcellular location">
    <subcellularLocation>
        <location evidence="6">Cytoplasm</location>
    </subcellularLocation>
</comment>
<dbReference type="RefSeq" id="WP_078483124.1">
    <property type="nucleotide sequence ID" value="NZ_MPRL01000015.1"/>
</dbReference>
<comment type="cofactor">
    <cofactor evidence="6">
        <name>a divalent metal cation</name>
        <dbReference type="ChEBI" id="CHEBI:60240"/>
    </cofactor>
</comment>
<evidence type="ECO:0000256" key="3">
    <source>
        <dbReference type="ARBA" id="ARBA00022722"/>
    </source>
</evidence>
<dbReference type="SMART" id="SM00341">
    <property type="entry name" value="HRDC"/>
    <property type="match status" value="1"/>
</dbReference>
<dbReference type="Gene3D" id="1.10.150.80">
    <property type="entry name" value="HRDC domain"/>
    <property type="match status" value="2"/>
</dbReference>
<dbReference type="EC" id="3.1.13.5" evidence="6"/>
<evidence type="ECO:0000256" key="4">
    <source>
        <dbReference type="ARBA" id="ARBA00022801"/>
    </source>
</evidence>
<dbReference type="PROSITE" id="PS50967">
    <property type="entry name" value="HRDC"/>
    <property type="match status" value="1"/>
</dbReference>
<dbReference type="InterPro" id="IPR006292">
    <property type="entry name" value="RNase_D"/>
</dbReference>
<organism evidence="8 9">
    <name type="scientific">Solemya pervernicosa gill symbiont</name>
    <dbReference type="NCBI Taxonomy" id="642797"/>
    <lineage>
        <taxon>Bacteria</taxon>
        <taxon>Pseudomonadati</taxon>
        <taxon>Pseudomonadota</taxon>
        <taxon>Gammaproteobacteria</taxon>
        <taxon>sulfur-oxidizing symbionts</taxon>
    </lineage>
</organism>
<evidence type="ECO:0000313" key="8">
    <source>
        <dbReference type="EMBL" id="OOZ41019.1"/>
    </source>
</evidence>
<dbReference type="SMART" id="SM00474">
    <property type="entry name" value="35EXOc"/>
    <property type="match status" value="1"/>
</dbReference>
<comment type="function">
    <text evidence="6">Exonuclease involved in the 3' processing of various precursor tRNAs. Initiates hydrolysis at the 3'-terminus of an RNA molecule and releases 5'-mononucleotides.</text>
</comment>
<reference evidence="8 9" key="1">
    <citation type="submission" date="2016-11" db="EMBL/GenBank/DDBJ databases">
        <title>Mixed transmission modes and dynamic genome evolution in an obligate animal-bacterial symbiosis.</title>
        <authorList>
            <person name="Russell S.L."/>
            <person name="Corbett-Detig R.B."/>
            <person name="Cavanaugh C.M."/>
        </authorList>
    </citation>
    <scope>NUCLEOTIDE SEQUENCE [LARGE SCALE GENOMIC DNA]</scope>
    <source>
        <strain evidence="8">Sveles-Q1</strain>
    </source>
</reference>
<dbReference type="Pfam" id="PF01612">
    <property type="entry name" value="DNA_pol_A_exo1"/>
    <property type="match status" value="1"/>
</dbReference>
<dbReference type="InterPro" id="IPR002121">
    <property type="entry name" value="HRDC_dom"/>
</dbReference>
<dbReference type="PANTHER" id="PTHR47649">
    <property type="entry name" value="RIBONUCLEASE D"/>
    <property type="match status" value="1"/>
</dbReference>
<comment type="similarity">
    <text evidence="6">Belongs to the RNase D family.</text>
</comment>
<keyword evidence="5 6" id="KW-0269">Exonuclease</keyword>
<dbReference type="SUPFAM" id="SSF53098">
    <property type="entry name" value="Ribonuclease H-like"/>
    <property type="match status" value="1"/>
</dbReference>
<dbReference type="GO" id="GO:0042780">
    <property type="term" value="P:tRNA 3'-end processing"/>
    <property type="evidence" value="ECO:0007669"/>
    <property type="project" value="UniProtKB-UniRule"/>
</dbReference>
<dbReference type="GO" id="GO:0003676">
    <property type="term" value="F:nucleic acid binding"/>
    <property type="evidence" value="ECO:0007669"/>
    <property type="project" value="InterPro"/>
</dbReference>
<keyword evidence="1 6" id="KW-0963">Cytoplasm</keyword>
<keyword evidence="2 6" id="KW-0819">tRNA processing</keyword>
<evidence type="ECO:0000256" key="1">
    <source>
        <dbReference type="ARBA" id="ARBA00022490"/>
    </source>
</evidence>
<gene>
    <name evidence="6" type="primary">rnd</name>
    <name evidence="8" type="ORF">BOW53_05715</name>
</gene>
<feature type="domain" description="HRDC" evidence="7">
    <location>
        <begin position="210"/>
        <end position="290"/>
    </location>
</feature>
<dbReference type="OrthoDB" id="9800549at2"/>
<dbReference type="Pfam" id="PF00570">
    <property type="entry name" value="HRDC"/>
    <property type="match status" value="1"/>
</dbReference>
<dbReference type="InterPro" id="IPR010997">
    <property type="entry name" value="HRDC-like_sf"/>
</dbReference>
<dbReference type="NCBIfam" id="TIGR01388">
    <property type="entry name" value="rnd"/>
    <property type="match status" value="1"/>
</dbReference>
<accession>A0A1T2L7D5</accession>
<keyword evidence="9" id="KW-1185">Reference proteome</keyword>
<dbReference type="EMBL" id="MPRL01000015">
    <property type="protein sequence ID" value="OOZ41019.1"/>
    <property type="molecule type" value="Genomic_DNA"/>
</dbReference>
<dbReference type="Proteomes" id="UP000191110">
    <property type="component" value="Unassembled WGS sequence"/>
</dbReference>